<organism evidence="1">
    <name type="scientific">marine sediment metagenome</name>
    <dbReference type="NCBI Taxonomy" id="412755"/>
    <lineage>
        <taxon>unclassified sequences</taxon>
        <taxon>metagenomes</taxon>
        <taxon>ecological metagenomes</taxon>
    </lineage>
</organism>
<accession>A0A0F9SNH5</accession>
<gene>
    <name evidence="1" type="ORF">LCGC14_0430110</name>
</gene>
<name>A0A0F9SNH5_9ZZZZ</name>
<comment type="caution">
    <text evidence="1">The sequence shown here is derived from an EMBL/GenBank/DDBJ whole genome shotgun (WGS) entry which is preliminary data.</text>
</comment>
<protein>
    <submittedName>
        <fullName evidence="1">Uncharacterized protein</fullName>
    </submittedName>
</protein>
<dbReference type="AlphaFoldDB" id="A0A0F9SNH5"/>
<reference evidence="1" key="1">
    <citation type="journal article" date="2015" name="Nature">
        <title>Complex archaea that bridge the gap between prokaryotes and eukaryotes.</title>
        <authorList>
            <person name="Spang A."/>
            <person name="Saw J.H."/>
            <person name="Jorgensen S.L."/>
            <person name="Zaremba-Niedzwiedzka K."/>
            <person name="Martijn J."/>
            <person name="Lind A.E."/>
            <person name="van Eijk R."/>
            <person name="Schleper C."/>
            <person name="Guy L."/>
            <person name="Ettema T.J."/>
        </authorList>
    </citation>
    <scope>NUCLEOTIDE SEQUENCE</scope>
</reference>
<evidence type="ECO:0000313" key="1">
    <source>
        <dbReference type="EMBL" id="KKN70580.1"/>
    </source>
</evidence>
<dbReference type="EMBL" id="LAZR01000401">
    <property type="protein sequence ID" value="KKN70580.1"/>
    <property type="molecule type" value="Genomic_DNA"/>
</dbReference>
<sequence length="57" mass="6331">MPDKTYLGDSVYVDFPGYGITLTTENGYGPTNTIFLEPEVIVSLEEFLETLKAELQA</sequence>
<proteinExistence type="predicted"/>